<accession>A0ACB9JWR5</accession>
<proteinExistence type="predicted"/>
<reference evidence="1 2" key="2">
    <citation type="journal article" date="2022" name="Mol. Ecol. Resour.">
        <title>The genomes of chicory, endive, great burdock and yacon provide insights into Asteraceae paleo-polyploidization history and plant inulin production.</title>
        <authorList>
            <person name="Fan W."/>
            <person name="Wang S."/>
            <person name="Wang H."/>
            <person name="Wang A."/>
            <person name="Jiang F."/>
            <person name="Liu H."/>
            <person name="Zhao H."/>
            <person name="Xu D."/>
            <person name="Zhang Y."/>
        </authorList>
    </citation>
    <scope>NUCLEOTIDE SEQUENCE [LARGE SCALE GENOMIC DNA]</scope>
    <source>
        <strain evidence="2">cv. Yunnan</strain>
        <tissue evidence="1">Leaves</tissue>
    </source>
</reference>
<evidence type="ECO:0000313" key="2">
    <source>
        <dbReference type="Proteomes" id="UP001056120"/>
    </source>
</evidence>
<sequence length="115" mass="13075">MEAKGTILRGSLSVPNVQELAKEPLTRVPPRYIRPDQDSPIISSMLSSQRDQVPIIDMERLLSEDSVQSEVEKLHLACRDWGFFQVTAVEKLKNDQDLWRSCESCTNVLLGQFNT</sequence>
<keyword evidence="2" id="KW-1185">Reference proteome</keyword>
<dbReference type="EMBL" id="CM042019">
    <property type="protein sequence ID" value="KAI3824388.1"/>
    <property type="molecule type" value="Genomic_DNA"/>
</dbReference>
<organism evidence="1 2">
    <name type="scientific">Smallanthus sonchifolius</name>
    <dbReference type="NCBI Taxonomy" id="185202"/>
    <lineage>
        <taxon>Eukaryota</taxon>
        <taxon>Viridiplantae</taxon>
        <taxon>Streptophyta</taxon>
        <taxon>Embryophyta</taxon>
        <taxon>Tracheophyta</taxon>
        <taxon>Spermatophyta</taxon>
        <taxon>Magnoliopsida</taxon>
        <taxon>eudicotyledons</taxon>
        <taxon>Gunneridae</taxon>
        <taxon>Pentapetalae</taxon>
        <taxon>asterids</taxon>
        <taxon>campanulids</taxon>
        <taxon>Asterales</taxon>
        <taxon>Asteraceae</taxon>
        <taxon>Asteroideae</taxon>
        <taxon>Heliantheae alliance</taxon>
        <taxon>Millerieae</taxon>
        <taxon>Smallanthus</taxon>
    </lineage>
</organism>
<comment type="caution">
    <text evidence="1">The sequence shown here is derived from an EMBL/GenBank/DDBJ whole genome shotgun (WGS) entry which is preliminary data.</text>
</comment>
<gene>
    <name evidence="1" type="ORF">L1987_05846</name>
</gene>
<protein>
    <submittedName>
        <fullName evidence="1">Uncharacterized protein</fullName>
    </submittedName>
</protein>
<evidence type="ECO:0000313" key="1">
    <source>
        <dbReference type="EMBL" id="KAI3824388.1"/>
    </source>
</evidence>
<dbReference type="Proteomes" id="UP001056120">
    <property type="component" value="Linkage Group LG02"/>
</dbReference>
<name>A0ACB9JWR5_9ASTR</name>
<reference evidence="2" key="1">
    <citation type="journal article" date="2022" name="Mol. Ecol. Resour.">
        <title>The genomes of chicory, endive, great burdock and yacon provide insights into Asteraceae palaeo-polyploidization history and plant inulin production.</title>
        <authorList>
            <person name="Fan W."/>
            <person name="Wang S."/>
            <person name="Wang H."/>
            <person name="Wang A."/>
            <person name="Jiang F."/>
            <person name="Liu H."/>
            <person name="Zhao H."/>
            <person name="Xu D."/>
            <person name="Zhang Y."/>
        </authorList>
    </citation>
    <scope>NUCLEOTIDE SEQUENCE [LARGE SCALE GENOMIC DNA]</scope>
    <source>
        <strain evidence="2">cv. Yunnan</strain>
    </source>
</reference>